<keyword evidence="11" id="KW-0966">Cell projection</keyword>
<evidence type="ECO:0000259" key="7">
    <source>
        <dbReference type="Pfam" id="PF00460"/>
    </source>
</evidence>
<evidence type="ECO:0000256" key="4">
    <source>
        <dbReference type="ARBA" id="ARBA00016244"/>
    </source>
</evidence>
<evidence type="ECO:0000313" key="11">
    <source>
        <dbReference type="EMBL" id="SNS61154.1"/>
    </source>
</evidence>
<dbReference type="InterPro" id="IPR010930">
    <property type="entry name" value="Flg_bb/hook_C_dom"/>
</dbReference>
<proteinExistence type="inferred from homology"/>
<dbReference type="NCBIfam" id="TIGR02492">
    <property type="entry name" value="flgK_ends"/>
    <property type="match status" value="1"/>
</dbReference>
<dbReference type="InterPro" id="IPR049119">
    <property type="entry name" value="FlgK_D2-like"/>
</dbReference>
<dbReference type="InterPro" id="IPR053927">
    <property type="entry name" value="FlgK_helical"/>
</dbReference>
<dbReference type="PANTHER" id="PTHR30033">
    <property type="entry name" value="FLAGELLAR HOOK-ASSOCIATED PROTEIN 1"/>
    <property type="match status" value="1"/>
</dbReference>
<organism evidence="11 12">
    <name type="scientific">Noviherbaspirillum humi</name>
    <dbReference type="NCBI Taxonomy" id="1688639"/>
    <lineage>
        <taxon>Bacteria</taxon>
        <taxon>Pseudomonadati</taxon>
        <taxon>Pseudomonadota</taxon>
        <taxon>Betaproteobacteria</taxon>
        <taxon>Burkholderiales</taxon>
        <taxon>Oxalobacteraceae</taxon>
        <taxon>Noviherbaspirillum</taxon>
    </lineage>
</organism>
<dbReference type="GO" id="GO:0005576">
    <property type="term" value="C:extracellular region"/>
    <property type="evidence" value="ECO:0007669"/>
    <property type="project" value="UniProtKB-SubCell"/>
</dbReference>
<keyword evidence="6" id="KW-0975">Bacterial flagellum</keyword>
<dbReference type="PRINTS" id="PR01005">
    <property type="entry name" value="FLGHOOKAP1"/>
</dbReference>
<feature type="domain" description="Flagellar hook-associated protein FlgK helical" evidence="10">
    <location>
        <begin position="94"/>
        <end position="327"/>
    </location>
</feature>
<dbReference type="PANTHER" id="PTHR30033:SF1">
    <property type="entry name" value="FLAGELLAR HOOK-ASSOCIATED PROTEIN 1"/>
    <property type="match status" value="1"/>
</dbReference>
<accession>A0A239FZG0</accession>
<dbReference type="Pfam" id="PF00460">
    <property type="entry name" value="Flg_bb_rod"/>
    <property type="match status" value="1"/>
</dbReference>
<keyword evidence="11" id="KW-0969">Cilium</keyword>
<evidence type="ECO:0000256" key="2">
    <source>
        <dbReference type="ARBA" id="ARBA00004613"/>
    </source>
</evidence>
<dbReference type="Pfam" id="PF22638">
    <property type="entry name" value="FlgK_D1"/>
    <property type="match status" value="1"/>
</dbReference>
<dbReference type="Pfam" id="PF21158">
    <property type="entry name" value="flgK_1st_1"/>
    <property type="match status" value="1"/>
</dbReference>
<dbReference type="Pfam" id="PF06429">
    <property type="entry name" value="Flg_bbr_C"/>
    <property type="match status" value="1"/>
</dbReference>
<gene>
    <name evidence="11" type="ORF">SAMN06265795_104126</name>
</gene>
<evidence type="ECO:0000256" key="5">
    <source>
        <dbReference type="ARBA" id="ARBA00022525"/>
    </source>
</evidence>
<dbReference type="OrthoDB" id="9802553at2"/>
<name>A0A239FZG0_9BURK</name>
<comment type="subcellular location">
    <subcellularLocation>
        <location evidence="1">Bacterial flagellum</location>
    </subcellularLocation>
    <subcellularLocation>
        <location evidence="2">Secreted</location>
    </subcellularLocation>
</comment>
<comment type="similarity">
    <text evidence="3">Belongs to the flagella basal body rod proteins family.</text>
</comment>
<evidence type="ECO:0000256" key="1">
    <source>
        <dbReference type="ARBA" id="ARBA00004365"/>
    </source>
</evidence>
<evidence type="ECO:0000256" key="6">
    <source>
        <dbReference type="ARBA" id="ARBA00023143"/>
    </source>
</evidence>
<dbReference type="InterPro" id="IPR002371">
    <property type="entry name" value="FlgK"/>
</dbReference>
<keyword evidence="5" id="KW-0964">Secreted</keyword>
<dbReference type="AlphaFoldDB" id="A0A239FZG0"/>
<reference evidence="11 12" key="1">
    <citation type="submission" date="2017-06" db="EMBL/GenBank/DDBJ databases">
        <authorList>
            <person name="Kim H.J."/>
            <person name="Triplett B.A."/>
        </authorList>
    </citation>
    <scope>NUCLEOTIDE SEQUENCE [LARGE SCALE GENOMIC DNA]</scope>
    <source>
        <strain evidence="11 12">U15</strain>
    </source>
</reference>
<dbReference type="GO" id="GO:0044780">
    <property type="term" value="P:bacterial-type flagellum assembly"/>
    <property type="evidence" value="ECO:0007669"/>
    <property type="project" value="InterPro"/>
</dbReference>
<feature type="domain" description="Flagellar basal-body/hook protein C-terminal" evidence="8">
    <location>
        <begin position="608"/>
        <end position="648"/>
    </location>
</feature>
<keyword evidence="11" id="KW-0282">Flagellum</keyword>
<dbReference type="GO" id="GO:0009424">
    <property type="term" value="C:bacterial-type flagellum hook"/>
    <property type="evidence" value="ECO:0007669"/>
    <property type="project" value="InterPro"/>
</dbReference>
<dbReference type="Proteomes" id="UP000198284">
    <property type="component" value="Unassembled WGS sequence"/>
</dbReference>
<evidence type="ECO:0000259" key="10">
    <source>
        <dbReference type="Pfam" id="PF22638"/>
    </source>
</evidence>
<feature type="domain" description="Flagellar hook-associated protein 1 D2-like" evidence="9">
    <location>
        <begin position="339"/>
        <end position="425"/>
    </location>
</feature>
<evidence type="ECO:0000259" key="8">
    <source>
        <dbReference type="Pfam" id="PF06429"/>
    </source>
</evidence>
<dbReference type="GO" id="GO:0005198">
    <property type="term" value="F:structural molecule activity"/>
    <property type="evidence" value="ECO:0007669"/>
    <property type="project" value="InterPro"/>
</dbReference>
<evidence type="ECO:0000256" key="3">
    <source>
        <dbReference type="ARBA" id="ARBA00009677"/>
    </source>
</evidence>
<dbReference type="InterPro" id="IPR001444">
    <property type="entry name" value="Flag_bb_rod_N"/>
</dbReference>
<keyword evidence="12" id="KW-1185">Reference proteome</keyword>
<evidence type="ECO:0000259" key="9">
    <source>
        <dbReference type="Pfam" id="PF21158"/>
    </source>
</evidence>
<dbReference type="SUPFAM" id="SSF64518">
    <property type="entry name" value="Phase 1 flagellin"/>
    <property type="match status" value="2"/>
</dbReference>
<sequence length="650" mass="66774">MATNVIGVGQSALAAAQAGLVTTGHNIANASTPGYSRQVVIQGPAGAQDMGFGFVGKGTEVLGIQRVFSEFTYSRVLSSQTTAASSTAYSTRIDQIDRMLSDADSGVGPAIQDFFKGIQDLTANPSLAESRQAALSSGEALASRLNSLDSRLNEMRDNVNQEISSSISQINSYADQIAALNKAIEKAEGTAGDGKPANDLRDQRDQLIVELSKQTKVTTVKQGSAYNVFIGNGSPMVVGEQSYKLVVAPADPANPTLGTGATTGTTTIVPDNALPGGTLGGLLDFRKNSLDTAQNTLGRIAIGLGMAFNAQHQLGVDANGNPGKNFFNVQVTSQAVAGAGNTSTAKLDATVVDATKLTTSDYRIERLPDSGGTSNYRITRIADGAILPSNASLPSLPQTVDGVTFALSGSPATPMNVGDYFVAKPTSAGAGTISLNLTDISQIAAAAPYTAAADPANAGSGKLGPLAVKSLGGMTLPLTLTYNAGTQTLDSTGSPAVSIPVTNGSTGTVAGVSFTFSGSPANGDKFYIKDTFDLANNVNGSGDNRNAMQLAQLQLSNTLGDTGGGATLSFQTAYGQLVSQVGAKASEMKVMAKSDTAVLTQAQEAHQSESGVNLDEEASNLMRYQQAYQAASKVMQTANQLFQMLLQLGG</sequence>
<feature type="domain" description="Flagellar basal body rod protein N-terminal" evidence="7">
    <location>
        <begin position="8"/>
        <end position="35"/>
    </location>
</feature>
<dbReference type="EMBL" id="FZOT01000004">
    <property type="protein sequence ID" value="SNS61154.1"/>
    <property type="molecule type" value="Genomic_DNA"/>
</dbReference>
<protein>
    <recommendedName>
        <fullName evidence="4">Flagellar hook-associated protein 1</fullName>
    </recommendedName>
</protein>
<evidence type="ECO:0000313" key="12">
    <source>
        <dbReference type="Proteomes" id="UP000198284"/>
    </source>
</evidence>
<dbReference type="RefSeq" id="WP_089398976.1">
    <property type="nucleotide sequence ID" value="NZ_FZOT01000004.1"/>
</dbReference>